<dbReference type="Pfam" id="PF13432">
    <property type="entry name" value="TPR_16"/>
    <property type="match status" value="1"/>
</dbReference>
<dbReference type="PROSITE" id="PS50005">
    <property type="entry name" value="TPR"/>
    <property type="match status" value="4"/>
</dbReference>
<evidence type="ECO:0000313" key="5">
    <source>
        <dbReference type="Proteomes" id="UP000587415"/>
    </source>
</evidence>
<dbReference type="SUPFAM" id="SSF48452">
    <property type="entry name" value="TPR-like"/>
    <property type="match status" value="2"/>
</dbReference>
<dbReference type="PANTHER" id="PTHR12558:SF13">
    <property type="entry name" value="CELL DIVISION CYCLE PROTEIN 27 HOMOLOG"/>
    <property type="match status" value="1"/>
</dbReference>
<protein>
    <submittedName>
        <fullName evidence="4">Tetratricopeptide (TPR) repeat protein</fullName>
    </submittedName>
</protein>
<feature type="compositionally biased region" description="Polar residues" evidence="2">
    <location>
        <begin position="594"/>
        <end position="605"/>
    </location>
</feature>
<dbReference type="Proteomes" id="UP000587415">
    <property type="component" value="Unassembled WGS sequence"/>
</dbReference>
<dbReference type="PANTHER" id="PTHR12558">
    <property type="entry name" value="CELL DIVISION CYCLE 16,23,27"/>
    <property type="match status" value="1"/>
</dbReference>
<dbReference type="Pfam" id="PF14559">
    <property type="entry name" value="TPR_19"/>
    <property type="match status" value="1"/>
</dbReference>
<dbReference type="InterPro" id="IPR019734">
    <property type="entry name" value="TPR_rpt"/>
</dbReference>
<keyword evidence="5" id="KW-1185">Reference proteome</keyword>
<dbReference type="SMART" id="SM00028">
    <property type="entry name" value="TPR"/>
    <property type="match status" value="5"/>
</dbReference>
<organism evidence="4 5">
    <name type="scientific">Brevundimonas alba</name>
    <dbReference type="NCBI Taxonomy" id="74314"/>
    <lineage>
        <taxon>Bacteria</taxon>
        <taxon>Pseudomonadati</taxon>
        <taxon>Pseudomonadota</taxon>
        <taxon>Alphaproteobacteria</taxon>
        <taxon>Caulobacterales</taxon>
        <taxon>Caulobacteraceae</taxon>
        <taxon>Brevundimonas</taxon>
    </lineage>
</organism>
<dbReference type="Gene3D" id="1.25.40.10">
    <property type="entry name" value="Tetratricopeptide repeat domain"/>
    <property type="match status" value="4"/>
</dbReference>
<feature type="repeat" description="TPR" evidence="1">
    <location>
        <begin position="548"/>
        <end position="581"/>
    </location>
</feature>
<feature type="region of interest" description="Disordered" evidence="2">
    <location>
        <begin position="583"/>
        <end position="605"/>
    </location>
</feature>
<feature type="repeat" description="TPR" evidence="1">
    <location>
        <begin position="514"/>
        <end position="547"/>
    </location>
</feature>
<dbReference type="AlphaFoldDB" id="A0A7X5YL03"/>
<dbReference type="RefSeq" id="WP_168046792.1">
    <property type="nucleotide sequence ID" value="NZ_JAATJM010000001.1"/>
</dbReference>
<evidence type="ECO:0000256" key="3">
    <source>
        <dbReference type="SAM" id="SignalP"/>
    </source>
</evidence>
<reference evidence="4 5" key="1">
    <citation type="submission" date="2020-03" db="EMBL/GenBank/DDBJ databases">
        <title>Genomic Encyclopedia of Type Strains, Phase IV (KMG-IV): sequencing the most valuable type-strain genomes for metagenomic binning, comparative biology and taxonomic classification.</title>
        <authorList>
            <person name="Goeker M."/>
        </authorList>
    </citation>
    <scope>NUCLEOTIDE SEQUENCE [LARGE SCALE GENOMIC DNA]</scope>
    <source>
        <strain evidence="4 5">DSM 4736</strain>
    </source>
</reference>
<feature type="chain" id="PRO_5030910333" evidence="3">
    <location>
        <begin position="25"/>
        <end position="605"/>
    </location>
</feature>
<gene>
    <name evidence="4" type="ORF">GGQ87_001837</name>
</gene>
<proteinExistence type="predicted"/>
<dbReference type="InterPro" id="IPR011990">
    <property type="entry name" value="TPR-like_helical_dom_sf"/>
</dbReference>
<comment type="caution">
    <text evidence="4">The sequence shown here is derived from an EMBL/GenBank/DDBJ whole genome shotgun (WGS) entry which is preliminary data.</text>
</comment>
<feature type="signal peptide" evidence="3">
    <location>
        <begin position="1"/>
        <end position="24"/>
    </location>
</feature>
<evidence type="ECO:0000256" key="1">
    <source>
        <dbReference type="PROSITE-ProRule" id="PRU00339"/>
    </source>
</evidence>
<evidence type="ECO:0000313" key="4">
    <source>
        <dbReference type="EMBL" id="NJC41579.1"/>
    </source>
</evidence>
<feature type="region of interest" description="Disordered" evidence="2">
    <location>
        <begin position="25"/>
        <end position="60"/>
    </location>
</feature>
<dbReference type="EMBL" id="JAATJM010000001">
    <property type="protein sequence ID" value="NJC41579.1"/>
    <property type="molecule type" value="Genomic_DNA"/>
</dbReference>
<name>A0A7X5YL03_9CAUL</name>
<sequence>MRVTSLRLLLTGCALLALAAPAMAQEPPAASPPPSAQPAPDGAPAVVVEPDRTPAEAPPAPAIPAVWAPAPFTADGESAYGLYLSGRVASLRGDRDVGAELLAQSQALTPEQPQLGGEAFLASLFSGDIDEVVRLTPSVSETPLFAGAGRLATVTRALRDGDGAAALALMQAGPFPDPYGPVSRYLLPSIAAAGGDWTTALQPVQAPVTETAGLVLRNQRARLLESRRRFAEADAEFQALLAVPDGARLFRVDYGGFLERQGRRDEALAVYTAALAGADPDPRALAAGRRMRNGGRPAAPATLRQLASDAFAFAAMETSQVDVHELSAIYLRLAEALNPEDTITLRLAESLNEAHQTAAARTAFARVGRTNPIIYASAQLGLGVSLADEDRPDEALEAFLRADAAAPDQVVVSRLLANQYFNLGRYEEALAVLNRPTVNTADQSVEIRFDRGRALEQLGRTEEAEAELWTALQMAPDNPVILNHLGYLWVDSGRRVEQGAEMIARAFAADPRNPSVQDSLGWAQYRRGQYETAVETLEQAVAKEPANAEINDHLGDAYWQVGRLREAGWQWNRVLTLEPEPQRRAEVEQKLASGLSTSPTTGSQP</sequence>
<evidence type="ECO:0000256" key="2">
    <source>
        <dbReference type="SAM" id="MobiDB-lite"/>
    </source>
</evidence>
<dbReference type="Pfam" id="PF13181">
    <property type="entry name" value="TPR_8"/>
    <property type="match status" value="1"/>
</dbReference>
<keyword evidence="1" id="KW-0802">TPR repeat</keyword>
<keyword evidence="3" id="KW-0732">Signal</keyword>
<dbReference type="Pfam" id="PF13414">
    <property type="entry name" value="TPR_11"/>
    <property type="match status" value="1"/>
</dbReference>
<accession>A0A7X5YL03</accession>
<feature type="repeat" description="TPR" evidence="1">
    <location>
        <begin position="376"/>
        <end position="409"/>
    </location>
</feature>
<feature type="repeat" description="TPR" evidence="1">
    <location>
        <begin position="445"/>
        <end position="478"/>
    </location>
</feature>